<protein>
    <submittedName>
        <fullName evidence="2">Uncharacterized protein</fullName>
    </submittedName>
</protein>
<sequence length="131" mass="14822">ISVLIGNADGARGVFLPWTEGVQLTTKTPLKLHNKEYIKELKAFPIGNLGLSFVSAIIVSEESASQRRLEMGKGDKKALDGEEKDLKEDEEEEEQEIEEFDDCVLISCQFEAFKLKDLIPRTAMWRSNKFT</sequence>
<organism evidence="2 3">
    <name type="scientific">Aduncisulcus paluster</name>
    <dbReference type="NCBI Taxonomy" id="2918883"/>
    <lineage>
        <taxon>Eukaryota</taxon>
        <taxon>Metamonada</taxon>
        <taxon>Carpediemonas-like organisms</taxon>
        <taxon>Aduncisulcus</taxon>
    </lineage>
</organism>
<accession>A0ABQ5L1Q5</accession>
<proteinExistence type="predicted"/>
<evidence type="ECO:0000313" key="3">
    <source>
        <dbReference type="Proteomes" id="UP001057375"/>
    </source>
</evidence>
<evidence type="ECO:0000313" key="2">
    <source>
        <dbReference type="EMBL" id="GKT37739.1"/>
    </source>
</evidence>
<dbReference type="EMBL" id="BQXS01005122">
    <property type="protein sequence ID" value="GKT37739.1"/>
    <property type="molecule type" value="Genomic_DNA"/>
</dbReference>
<dbReference type="Proteomes" id="UP001057375">
    <property type="component" value="Unassembled WGS sequence"/>
</dbReference>
<comment type="caution">
    <text evidence="2">The sequence shown here is derived from an EMBL/GenBank/DDBJ whole genome shotgun (WGS) entry which is preliminary data.</text>
</comment>
<evidence type="ECO:0000256" key="1">
    <source>
        <dbReference type="SAM" id="MobiDB-lite"/>
    </source>
</evidence>
<feature type="compositionally biased region" description="Basic and acidic residues" evidence="1">
    <location>
        <begin position="64"/>
        <end position="87"/>
    </location>
</feature>
<feature type="non-terminal residue" evidence="2">
    <location>
        <position position="131"/>
    </location>
</feature>
<feature type="region of interest" description="Disordered" evidence="1">
    <location>
        <begin position="64"/>
        <end position="97"/>
    </location>
</feature>
<name>A0ABQ5L1Q5_9EUKA</name>
<feature type="compositionally biased region" description="Acidic residues" evidence="1">
    <location>
        <begin position="88"/>
        <end position="97"/>
    </location>
</feature>
<feature type="non-terminal residue" evidence="2">
    <location>
        <position position="1"/>
    </location>
</feature>
<gene>
    <name evidence="2" type="ORF">ADUPG1_003677</name>
</gene>
<keyword evidence="3" id="KW-1185">Reference proteome</keyword>
<reference evidence="2" key="1">
    <citation type="submission" date="2022-03" db="EMBL/GenBank/DDBJ databases">
        <title>Draft genome sequence of Aduncisulcus paluster, a free-living microaerophilic Fornicata.</title>
        <authorList>
            <person name="Yuyama I."/>
            <person name="Kume K."/>
            <person name="Tamura T."/>
            <person name="Inagaki Y."/>
            <person name="Hashimoto T."/>
        </authorList>
    </citation>
    <scope>NUCLEOTIDE SEQUENCE</scope>
    <source>
        <strain evidence="2">NY0171</strain>
    </source>
</reference>